<reference evidence="1 2" key="1">
    <citation type="submission" date="2013-09" db="EMBL/GenBank/DDBJ databases">
        <title>Corchorus capsularis genome sequencing.</title>
        <authorList>
            <person name="Alam M."/>
            <person name="Haque M.S."/>
            <person name="Islam M.S."/>
            <person name="Emdad E.M."/>
            <person name="Islam M.M."/>
            <person name="Ahmed B."/>
            <person name="Halim A."/>
            <person name="Hossen Q.M.M."/>
            <person name="Hossain M.Z."/>
            <person name="Ahmed R."/>
            <person name="Khan M.M."/>
            <person name="Islam R."/>
            <person name="Rashid M.M."/>
            <person name="Khan S.A."/>
            <person name="Rahman M.S."/>
            <person name="Alam M."/>
        </authorList>
    </citation>
    <scope>NUCLEOTIDE SEQUENCE [LARGE SCALE GENOMIC DNA]</scope>
    <source>
        <strain evidence="2">cv. CVL-1</strain>
        <tissue evidence="1">Whole seedling</tissue>
    </source>
</reference>
<dbReference type="OrthoDB" id="10377581at2759"/>
<name>A0A1R3JKU0_COCAP</name>
<dbReference type="AlphaFoldDB" id="A0A1R3JKU0"/>
<sequence>MGSSNKQFKHTFHRDEYDEFSTRSDCKIEGKFRLRTAGLTMML</sequence>
<comment type="caution">
    <text evidence="1">The sequence shown here is derived from an EMBL/GenBank/DDBJ whole genome shotgun (WGS) entry which is preliminary data.</text>
</comment>
<dbReference type="Gramene" id="OMO95420">
    <property type="protein sequence ID" value="OMO95420"/>
    <property type="gene ID" value="CCACVL1_05411"/>
</dbReference>
<accession>A0A1R3JKU0</accession>
<keyword evidence="2" id="KW-1185">Reference proteome</keyword>
<proteinExistence type="predicted"/>
<dbReference type="Proteomes" id="UP000188268">
    <property type="component" value="Unassembled WGS sequence"/>
</dbReference>
<evidence type="ECO:0000313" key="2">
    <source>
        <dbReference type="Proteomes" id="UP000188268"/>
    </source>
</evidence>
<dbReference type="EMBL" id="AWWV01007659">
    <property type="protein sequence ID" value="OMO95420.1"/>
    <property type="molecule type" value="Genomic_DNA"/>
</dbReference>
<protein>
    <submittedName>
        <fullName evidence="1">Uncharacterized protein</fullName>
    </submittedName>
</protein>
<evidence type="ECO:0000313" key="1">
    <source>
        <dbReference type="EMBL" id="OMO95420.1"/>
    </source>
</evidence>
<organism evidence="1 2">
    <name type="scientific">Corchorus capsularis</name>
    <name type="common">Jute</name>
    <dbReference type="NCBI Taxonomy" id="210143"/>
    <lineage>
        <taxon>Eukaryota</taxon>
        <taxon>Viridiplantae</taxon>
        <taxon>Streptophyta</taxon>
        <taxon>Embryophyta</taxon>
        <taxon>Tracheophyta</taxon>
        <taxon>Spermatophyta</taxon>
        <taxon>Magnoliopsida</taxon>
        <taxon>eudicotyledons</taxon>
        <taxon>Gunneridae</taxon>
        <taxon>Pentapetalae</taxon>
        <taxon>rosids</taxon>
        <taxon>malvids</taxon>
        <taxon>Malvales</taxon>
        <taxon>Malvaceae</taxon>
        <taxon>Grewioideae</taxon>
        <taxon>Apeibeae</taxon>
        <taxon>Corchorus</taxon>
    </lineage>
</organism>
<gene>
    <name evidence="1" type="ORF">CCACVL1_05411</name>
</gene>